<evidence type="ECO:0000313" key="12">
    <source>
        <dbReference type="EMBL" id="WYY08806.1"/>
    </source>
</evidence>
<feature type="transmembrane region" description="Helical" evidence="10">
    <location>
        <begin position="20"/>
        <end position="39"/>
    </location>
</feature>
<keyword evidence="13" id="KW-1185">Reference proteome</keyword>
<reference evidence="12 13" key="1">
    <citation type="journal article" date="2023" name="Virus Evol.">
        <title>Computational host range prediction-The good, the bad, and the ugly.</title>
        <authorList>
            <person name="Howell A.A."/>
            <person name="Versoza C.J."/>
            <person name="Pfeifer S.P."/>
        </authorList>
    </citation>
    <scope>NUCLEOTIDE SEQUENCE [LARGE SCALE GENOMIC DNA]</scope>
    <source>
        <strain evidence="12 13">1610/1b</strain>
    </source>
</reference>
<feature type="transmembrane region" description="Helical" evidence="10">
    <location>
        <begin position="219"/>
        <end position="234"/>
    </location>
</feature>
<keyword evidence="4" id="KW-0813">Transport</keyword>
<comment type="similarity">
    <text evidence="3">Belongs to the CitM (TC 2.A.11) transporter family.</text>
</comment>
<evidence type="ECO:0000256" key="1">
    <source>
        <dbReference type="ARBA" id="ARBA00004651"/>
    </source>
</evidence>
<dbReference type="InterPro" id="IPR004680">
    <property type="entry name" value="Cit_transptr-like_dom"/>
</dbReference>
<evidence type="ECO:0000313" key="13">
    <source>
        <dbReference type="Proteomes" id="UP001479933"/>
    </source>
</evidence>
<evidence type="ECO:0000256" key="2">
    <source>
        <dbReference type="ARBA" id="ARBA00006433"/>
    </source>
</evidence>
<dbReference type="PANTHER" id="PTHR43302:SF5">
    <property type="entry name" value="TRANSPORTER ARSB-RELATED"/>
    <property type="match status" value="1"/>
</dbReference>
<dbReference type="PANTHER" id="PTHR43302">
    <property type="entry name" value="TRANSPORTER ARSB-RELATED"/>
    <property type="match status" value="1"/>
</dbReference>
<feature type="transmembrane region" description="Helical" evidence="10">
    <location>
        <begin position="307"/>
        <end position="329"/>
    </location>
</feature>
<keyword evidence="6 10" id="KW-0812">Transmembrane</keyword>
<evidence type="ECO:0000256" key="9">
    <source>
        <dbReference type="ARBA" id="ARBA00023136"/>
    </source>
</evidence>
<evidence type="ECO:0000259" key="11">
    <source>
        <dbReference type="Pfam" id="PF03600"/>
    </source>
</evidence>
<dbReference type="EMBL" id="CP136137">
    <property type="protein sequence ID" value="WYY08806.1"/>
    <property type="molecule type" value="Genomic_DNA"/>
</dbReference>
<evidence type="ECO:0000256" key="7">
    <source>
        <dbReference type="ARBA" id="ARBA00022849"/>
    </source>
</evidence>
<evidence type="ECO:0000256" key="10">
    <source>
        <dbReference type="SAM" id="Phobius"/>
    </source>
</evidence>
<feature type="transmembrane region" description="Helical" evidence="10">
    <location>
        <begin position="376"/>
        <end position="396"/>
    </location>
</feature>
<evidence type="ECO:0000256" key="4">
    <source>
        <dbReference type="ARBA" id="ARBA00022448"/>
    </source>
</evidence>
<comment type="subcellular location">
    <subcellularLocation>
        <location evidence="1">Cell membrane</location>
        <topology evidence="1">Multi-pass membrane protein</topology>
    </subcellularLocation>
</comment>
<feature type="transmembrane region" description="Helical" evidence="10">
    <location>
        <begin position="92"/>
        <end position="119"/>
    </location>
</feature>
<feature type="transmembrane region" description="Helical" evidence="10">
    <location>
        <begin position="270"/>
        <end position="287"/>
    </location>
</feature>
<proteinExistence type="inferred from homology"/>
<evidence type="ECO:0000256" key="5">
    <source>
        <dbReference type="ARBA" id="ARBA00022475"/>
    </source>
</evidence>
<feature type="transmembrane region" description="Helical" evidence="10">
    <location>
        <begin position="173"/>
        <end position="198"/>
    </location>
</feature>
<evidence type="ECO:0000256" key="8">
    <source>
        <dbReference type="ARBA" id="ARBA00022989"/>
    </source>
</evidence>
<dbReference type="PRINTS" id="PR00758">
    <property type="entry name" value="ARSENICPUMP"/>
</dbReference>
<dbReference type="InterPro" id="IPR000802">
    <property type="entry name" value="Arsenical_pump_ArsB"/>
</dbReference>
<keyword evidence="8 10" id="KW-1133">Transmembrane helix</keyword>
<dbReference type="Proteomes" id="UP001479933">
    <property type="component" value="Chromosome"/>
</dbReference>
<name>A0ABZ2U5Z5_9ACTN</name>
<feature type="transmembrane region" description="Helical" evidence="10">
    <location>
        <begin position="131"/>
        <end position="153"/>
    </location>
</feature>
<protein>
    <submittedName>
        <fullName evidence="12">SLC13 family permease</fullName>
    </submittedName>
</protein>
<sequence>MRTPRDRKICHLVRPRSATVTAALGGATLVAIVALFWVFPPDAHRLTLRMAPILLFVAAMSIVVNIAADAGAFDSVAEWIRNRVPPRMSPLIGAWCAVVLLSTVSTVFLSLDTTAILVTPLAVALAQRTGASVWASALTVVWIANLGSLLLPVSNLTNLLAATSGVFSGPAEYTAAAWLPALVATSIAVVAAVLVYWLRNHGTLSASAPGPRLPSGPRLRISLITLGAVLPLLASPVPYWATASVAAAVLLIVARPNMPSWMSMIPWRSLSLVTLLSALTTFVHATGATSDLAAYISSGQSSTAGLLMIASSGALAANLINNIPAYLILEVGIDSADGMLALLIGVNAGPVITPWASLATLLWRDQLRRNDIAVPWASYIGIGCVLAPLVICAAVFTI</sequence>
<keyword evidence="9 10" id="KW-0472">Membrane</keyword>
<evidence type="ECO:0000256" key="3">
    <source>
        <dbReference type="ARBA" id="ARBA00009843"/>
    </source>
</evidence>
<dbReference type="Pfam" id="PF03600">
    <property type="entry name" value="CitMHS"/>
    <property type="match status" value="1"/>
</dbReference>
<evidence type="ECO:0000256" key="6">
    <source>
        <dbReference type="ARBA" id="ARBA00022692"/>
    </source>
</evidence>
<keyword evidence="7" id="KW-0059">Arsenical resistance</keyword>
<organism evidence="12 13">
    <name type="scientific">Gordonia hydrophobica</name>
    <dbReference type="NCBI Taxonomy" id="40516"/>
    <lineage>
        <taxon>Bacteria</taxon>
        <taxon>Bacillati</taxon>
        <taxon>Actinomycetota</taxon>
        <taxon>Actinomycetes</taxon>
        <taxon>Mycobacteriales</taxon>
        <taxon>Gordoniaceae</taxon>
        <taxon>Gordonia</taxon>
    </lineage>
</organism>
<feature type="transmembrane region" description="Helical" evidence="10">
    <location>
        <begin position="341"/>
        <end position="364"/>
    </location>
</feature>
<feature type="domain" description="Citrate transporter-like" evidence="11">
    <location>
        <begin position="15"/>
        <end position="343"/>
    </location>
</feature>
<gene>
    <name evidence="12" type="ORF">RVF87_07050</name>
</gene>
<accession>A0ABZ2U5Z5</accession>
<feature type="transmembrane region" description="Helical" evidence="10">
    <location>
        <begin position="51"/>
        <end position="72"/>
    </location>
</feature>
<keyword evidence="5" id="KW-1003">Cell membrane</keyword>
<comment type="similarity">
    <text evidence="2">Belongs to the ArsB family.</text>
</comment>